<dbReference type="InterPro" id="IPR029058">
    <property type="entry name" value="AB_hydrolase_fold"/>
</dbReference>
<sequence>MALTTLSFMSSFLRSNQTISVILPDLPLGADAREFYSSGKRYRVLWLLHGTFGDHTDWVRRTNIETYATEVQTVVVMPSALNSNYSNWPDFSLGYDANRYLVDELLPLVHGWFPVSAAREDNAIAGLSMGARGTMKFVANNPELFGRAAVFSAAPRELDALDEHEVRASTDPFVQRLAGMADNVGGWQAFIDGDENVWRIFDERRDELPPILFSTGGADELIRGDLARYREHAAATGLPMRFEEIPGLGHEWRFWDEAIRRAMPFLSGQTDD</sequence>
<evidence type="ECO:0000313" key="1">
    <source>
        <dbReference type="EMBL" id="KTR52527.1"/>
    </source>
</evidence>
<dbReference type="RefSeq" id="WP_058749381.1">
    <property type="nucleotide sequence ID" value="NZ_LDRC01000028.1"/>
</dbReference>
<dbReference type="AlphaFoldDB" id="A0A147DRV7"/>
<evidence type="ECO:0008006" key="3">
    <source>
        <dbReference type="Google" id="ProtNLM"/>
    </source>
</evidence>
<dbReference type="PATRIC" id="fig|465820.4.peg.1257"/>
<gene>
    <name evidence="1" type="ORF">NS359_05985</name>
</gene>
<dbReference type="SUPFAM" id="SSF53474">
    <property type="entry name" value="alpha/beta-Hydrolases"/>
    <property type="match status" value="1"/>
</dbReference>
<dbReference type="Proteomes" id="UP000072763">
    <property type="component" value="Unassembled WGS sequence"/>
</dbReference>
<dbReference type="PANTHER" id="PTHR48098">
    <property type="entry name" value="ENTEROCHELIN ESTERASE-RELATED"/>
    <property type="match status" value="1"/>
</dbReference>
<dbReference type="Gene3D" id="3.40.50.1820">
    <property type="entry name" value="alpha/beta hydrolase"/>
    <property type="match status" value="1"/>
</dbReference>
<reference evidence="1 2" key="1">
    <citation type="journal article" date="2016" name="Front. Microbiol.">
        <title>Genomic Resource of Rice Seed Associated Bacteria.</title>
        <authorList>
            <person name="Midha S."/>
            <person name="Bansal K."/>
            <person name="Sharma S."/>
            <person name="Kumar N."/>
            <person name="Patil P.P."/>
            <person name="Chaudhry V."/>
            <person name="Patil P.B."/>
        </authorList>
    </citation>
    <scope>NUCLEOTIDE SEQUENCE [LARGE SCALE GENOMIC DNA]</scope>
    <source>
        <strain evidence="1 2">NS359</strain>
    </source>
</reference>
<accession>A0A147DRV7</accession>
<dbReference type="Pfam" id="PF00756">
    <property type="entry name" value="Esterase"/>
    <property type="match status" value="1"/>
</dbReference>
<dbReference type="OrthoDB" id="184858at2"/>
<dbReference type="PANTHER" id="PTHR48098:SF1">
    <property type="entry name" value="DIACYLGLYCEROL ACYLTRANSFERASE_MYCOLYLTRANSFERASE AG85A"/>
    <property type="match status" value="1"/>
</dbReference>
<dbReference type="EMBL" id="LDRC01000028">
    <property type="protein sequence ID" value="KTR52527.1"/>
    <property type="molecule type" value="Genomic_DNA"/>
</dbReference>
<dbReference type="InterPro" id="IPR050583">
    <property type="entry name" value="Mycobacterial_A85_antigen"/>
</dbReference>
<dbReference type="GO" id="GO:0016747">
    <property type="term" value="F:acyltransferase activity, transferring groups other than amino-acyl groups"/>
    <property type="evidence" value="ECO:0007669"/>
    <property type="project" value="TreeGrafter"/>
</dbReference>
<organism evidence="1 2">
    <name type="scientific">Curtobacterium oceanosedimentum</name>
    <dbReference type="NCBI Taxonomy" id="465820"/>
    <lineage>
        <taxon>Bacteria</taxon>
        <taxon>Bacillati</taxon>
        <taxon>Actinomycetota</taxon>
        <taxon>Actinomycetes</taxon>
        <taxon>Micrococcales</taxon>
        <taxon>Microbacteriaceae</taxon>
        <taxon>Curtobacterium</taxon>
    </lineage>
</organism>
<proteinExistence type="predicted"/>
<comment type="caution">
    <text evidence="1">The sequence shown here is derived from an EMBL/GenBank/DDBJ whole genome shotgun (WGS) entry which is preliminary data.</text>
</comment>
<protein>
    <recommendedName>
        <fullName evidence="3">Esterase</fullName>
    </recommendedName>
</protein>
<dbReference type="InterPro" id="IPR000801">
    <property type="entry name" value="Esterase-like"/>
</dbReference>
<evidence type="ECO:0000313" key="2">
    <source>
        <dbReference type="Proteomes" id="UP000072763"/>
    </source>
</evidence>
<name>A0A147DRV7_9MICO</name>